<gene>
    <name evidence="1" type="ORF">ES332_D10G182100v1</name>
</gene>
<keyword evidence="2" id="KW-1185">Reference proteome</keyword>
<reference evidence="1 2" key="1">
    <citation type="submission" date="2019-07" db="EMBL/GenBank/DDBJ databases">
        <title>WGS assembly of Gossypium tomentosum.</title>
        <authorList>
            <person name="Chen Z.J."/>
            <person name="Sreedasyam A."/>
            <person name="Ando A."/>
            <person name="Song Q."/>
            <person name="De L."/>
            <person name="Hulse-Kemp A."/>
            <person name="Ding M."/>
            <person name="Ye W."/>
            <person name="Kirkbride R."/>
            <person name="Jenkins J."/>
            <person name="Plott C."/>
            <person name="Lovell J."/>
            <person name="Lin Y.-M."/>
            <person name="Vaughn R."/>
            <person name="Liu B."/>
            <person name="Li W."/>
            <person name="Simpson S."/>
            <person name="Scheffler B."/>
            <person name="Saski C."/>
            <person name="Grover C."/>
            <person name="Hu G."/>
            <person name="Conover J."/>
            <person name="Carlson J."/>
            <person name="Shu S."/>
            <person name="Boston L."/>
            <person name="Williams M."/>
            <person name="Peterson D."/>
            <person name="Mcgee K."/>
            <person name="Jones D."/>
            <person name="Wendel J."/>
            <person name="Stelly D."/>
            <person name="Grimwood J."/>
            <person name="Schmutz J."/>
        </authorList>
    </citation>
    <scope>NUCLEOTIDE SEQUENCE [LARGE SCALE GENOMIC DNA]</scope>
    <source>
        <strain evidence="1">7179.01</strain>
    </source>
</reference>
<dbReference type="Proteomes" id="UP000322667">
    <property type="component" value="Chromosome D10"/>
</dbReference>
<evidence type="ECO:0000313" key="1">
    <source>
        <dbReference type="EMBL" id="TYH50115.1"/>
    </source>
</evidence>
<proteinExistence type="predicted"/>
<sequence>MARRRLKMPFLHNQNKPTHFHVQTSTSNNSSLLIEDKRVGFKQVIIKIIKCPNNSNQKTFGTNSIDQ</sequence>
<name>A0A5D2J6R2_GOSTO</name>
<evidence type="ECO:0000313" key="2">
    <source>
        <dbReference type="Proteomes" id="UP000322667"/>
    </source>
</evidence>
<dbReference type="AlphaFoldDB" id="A0A5D2J6R2"/>
<dbReference type="EMBL" id="CM017632">
    <property type="protein sequence ID" value="TYH50115.1"/>
    <property type="molecule type" value="Genomic_DNA"/>
</dbReference>
<organism evidence="1 2">
    <name type="scientific">Gossypium tomentosum</name>
    <name type="common">Hawaiian cotton</name>
    <name type="synonym">Gossypium sandvicense</name>
    <dbReference type="NCBI Taxonomy" id="34277"/>
    <lineage>
        <taxon>Eukaryota</taxon>
        <taxon>Viridiplantae</taxon>
        <taxon>Streptophyta</taxon>
        <taxon>Embryophyta</taxon>
        <taxon>Tracheophyta</taxon>
        <taxon>Spermatophyta</taxon>
        <taxon>Magnoliopsida</taxon>
        <taxon>eudicotyledons</taxon>
        <taxon>Gunneridae</taxon>
        <taxon>Pentapetalae</taxon>
        <taxon>rosids</taxon>
        <taxon>malvids</taxon>
        <taxon>Malvales</taxon>
        <taxon>Malvaceae</taxon>
        <taxon>Malvoideae</taxon>
        <taxon>Gossypium</taxon>
    </lineage>
</organism>
<accession>A0A5D2J6R2</accession>
<protein>
    <submittedName>
        <fullName evidence="1">Uncharacterized protein</fullName>
    </submittedName>
</protein>